<dbReference type="AlphaFoldDB" id="A0A846X2U5"/>
<dbReference type="EMBL" id="JAAXOQ010000012">
    <property type="protein sequence ID" value="NKY18886.1"/>
    <property type="molecule type" value="Genomic_DNA"/>
</dbReference>
<name>A0A846X2U5_9ACTN</name>
<protein>
    <submittedName>
        <fullName evidence="1">Uncharacterized protein</fullName>
    </submittedName>
</protein>
<evidence type="ECO:0000313" key="1">
    <source>
        <dbReference type="EMBL" id="NKY18886.1"/>
    </source>
</evidence>
<evidence type="ECO:0000313" key="2">
    <source>
        <dbReference type="Proteomes" id="UP000582646"/>
    </source>
</evidence>
<accession>A0A846X2U5</accession>
<organism evidence="1 2">
    <name type="scientific">Tsukamurella spumae</name>
    <dbReference type="NCBI Taxonomy" id="44753"/>
    <lineage>
        <taxon>Bacteria</taxon>
        <taxon>Bacillati</taxon>
        <taxon>Actinomycetota</taxon>
        <taxon>Actinomycetes</taxon>
        <taxon>Mycobacteriales</taxon>
        <taxon>Tsukamurellaceae</taxon>
        <taxon>Tsukamurella</taxon>
    </lineage>
</organism>
<sequence length="61" mass="6986">MEKGAPLEHNDPRRERGIQKLQRYVLFEHFMQDVDSGHVSRDDAIASLTALNLITPRGEPE</sequence>
<dbReference type="Proteomes" id="UP000582646">
    <property type="component" value="Unassembled WGS sequence"/>
</dbReference>
<comment type="caution">
    <text evidence="1">The sequence shown here is derived from an EMBL/GenBank/DDBJ whole genome shotgun (WGS) entry which is preliminary data.</text>
</comment>
<gene>
    <name evidence="1" type="ORF">HF999_10950</name>
</gene>
<dbReference type="RefSeq" id="WP_168545911.1">
    <property type="nucleotide sequence ID" value="NZ_BAAAKS010000064.1"/>
</dbReference>
<keyword evidence="2" id="KW-1185">Reference proteome</keyword>
<proteinExistence type="predicted"/>
<reference evidence="1 2" key="1">
    <citation type="submission" date="2020-04" db="EMBL/GenBank/DDBJ databases">
        <title>MicrobeNet Type strains.</title>
        <authorList>
            <person name="Nicholson A.C."/>
        </authorList>
    </citation>
    <scope>NUCLEOTIDE SEQUENCE [LARGE SCALE GENOMIC DNA]</scope>
    <source>
        <strain evidence="1 2">DSM 44113</strain>
    </source>
</reference>